<keyword evidence="3 6" id="KW-0269">Exonuclease</keyword>
<dbReference type="EC" id="2.7.7.7" evidence="1"/>
<dbReference type="Pfam" id="PF00929">
    <property type="entry name" value="RNase_T"/>
    <property type="match status" value="1"/>
</dbReference>
<evidence type="ECO:0000256" key="1">
    <source>
        <dbReference type="ARBA" id="ARBA00012417"/>
    </source>
</evidence>
<evidence type="ECO:0000256" key="3">
    <source>
        <dbReference type="ARBA" id="ARBA00022839"/>
    </source>
</evidence>
<feature type="domain" description="Exonuclease" evidence="5">
    <location>
        <begin position="1"/>
        <end position="167"/>
    </location>
</feature>
<comment type="catalytic activity">
    <reaction evidence="4">
        <text>DNA(n) + a 2'-deoxyribonucleoside 5'-triphosphate = DNA(n+1) + diphosphate</text>
        <dbReference type="Rhea" id="RHEA:22508"/>
        <dbReference type="Rhea" id="RHEA-COMP:17339"/>
        <dbReference type="Rhea" id="RHEA-COMP:17340"/>
        <dbReference type="ChEBI" id="CHEBI:33019"/>
        <dbReference type="ChEBI" id="CHEBI:61560"/>
        <dbReference type="ChEBI" id="CHEBI:173112"/>
        <dbReference type="EC" id="2.7.7.7"/>
    </reaction>
</comment>
<evidence type="ECO:0000256" key="2">
    <source>
        <dbReference type="ARBA" id="ARBA00022722"/>
    </source>
</evidence>
<dbReference type="CDD" id="cd06127">
    <property type="entry name" value="DEDDh"/>
    <property type="match status" value="1"/>
</dbReference>
<evidence type="ECO:0000259" key="5">
    <source>
        <dbReference type="SMART" id="SM00479"/>
    </source>
</evidence>
<evidence type="ECO:0000256" key="4">
    <source>
        <dbReference type="ARBA" id="ARBA00049244"/>
    </source>
</evidence>
<dbReference type="Gene3D" id="3.30.420.10">
    <property type="entry name" value="Ribonuclease H-like superfamily/Ribonuclease H"/>
    <property type="match status" value="1"/>
</dbReference>
<dbReference type="SUPFAM" id="SSF53098">
    <property type="entry name" value="Ribonuclease H-like"/>
    <property type="match status" value="1"/>
</dbReference>
<dbReference type="SMART" id="SM00479">
    <property type="entry name" value="EXOIII"/>
    <property type="match status" value="1"/>
</dbReference>
<dbReference type="PANTHER" id="PTHR30231">
    <property type="entry name" value="DNA POLYMERASE III SUBUNIT EPSILON"/>
    <property type="match status" value="1"/>
</dbReference>
<dbReference type="NCBIfam" id="TIGR00573">
    <property type="entry name" value="dnaq"/>
    <property type="match status" value="1"/>
</dbReference>
<dbReference type="GO" id="GO:0004527">
    <property type="term" value="F:exonuclease activity"/>
    <property type="evidence" value="ECO:0007669"/>
    <property type="project" value="UniProtKB-KW"/>
</dbReference>
<proteinExistence type="predicted"/>
<keyword evidence="7" id="KW-1185">Reference proteome</keyword>
<dbReference type="InterPro" id="IPR012337">
    <property type="entry name" value="RNaseH-like_sf"/>
</dbReference>
<dbReference type="InterPro" id="IPR006054">
    <property type="entry name" value="DnaQ"/>
</dbReference>
<accession>A0ABV3T6G2</accession>
<keyword evidence="2" id="KW-0540">Nuclease</keyword>
<reference evidence="6 7" key="1">
    <citation type="submission" date="2024-02" db="EMBL/GenBank/DDBJ databases">
        <title>New especies of Spiribacter isolated from saline water.</title>
        <authorList>
            <person name="Leon M.J."/>
            <person name="De La Haba R."/>
            <person name="Sanchez-Porro C."/>
            <person name="Ventosa A."/>
        </authorList>
    </citation>
    <scope>NUCLEOTIDE SEQUENCE [LARGE SCALE GENOMIC DNA]</scope>
    <source>
        <strain evidence="7">ag22IC4-189</strain>
    </source>
</reference>
<keyword evidence="3 6" id="KW-0378">Hydrolase</keyword>
<comment type="caution">
    <text evidence="6">The sequence shown here is derived from an EMBL/GenBank/DDBJ whole genome shotgun (WGS) entry which is preliminary data.</text>
</comment>
<evidence type="ECO:0000313" key="6">
    <source>
        <dbReference type="EMBL" id="MEX0430796.1"/>
    </source>
</evidence>
<dbReference type="Proteomes" id="UP001556637">
    <property type="component" value="Unassembled WGS sequence"/>
</dbReference>
<organism evidence="6 7">
    <name type="scientific">Spiribacter insolitus</name>
    <dbReference type="NCBI Taxonomy" id="3122417"/>
    <lineage>
        <taxon>Bacteria</taxon>
        <taxon>Pseudomonadati</taxon>
        <taxon>Pseudomonadota</taxon>
        <taxon>Gammaproteobacteria</taxon>
        <taxon>Chromatiales</taxon>
        <taxon>Ectothiorhodospiraceae</taxon>
        <taxon>Spiribacter</taxon>
    </lineage>
</organism>
<protein>
    <recommendedName>
        <fullName evidence="1">DNA-directed DNA polymerase</fullName>
        <ecNumber evidence="1">2.7.7.7</ecNumber>
    </recommendedName>
</protein>
<evidence type="ECO:0000313" key="7">
    <source>
        <dbReference type="Proteomes" id="UP001556637"/>
    </source>
</evidence>
<dbReference type="RefSeq" id="WP_367983581.1">
    <property type="nucleotide sequence ID" value="NZ_JBAKFF010000001.1"/>
</dbReference>
<dbReference type="InterPro" id="IPR036397">
    <property type="entry name" value="RNaseH_sf"/>
</dbReference>
<dbReference type="EMBL" id="JBAKFF010000001">
    <property type="protein sequence ID" value="MEX0430796.1"/>
    <property type="molecule type" value="Genomic_DNA"/>
</dbReference>
<dbReference type="InterPro" id="IPR013520">
    <property type="entry name" value="Ribonucl_H"/>
</dbReference>
<sequence length="193" mass="21216">MVFDCETTGLAPSQGDEIVSIGAVRIHRGQVMHGETFELLANPGRPIPALATSIHGISDEDIADAPPVEEVVRRFHAYAGDAVLVGFNIAFDMRFLRLKQRRCDVRFDNPTLDALLLSILLHDHTGEHTMESVAERLGVGVGGRHTALGDSLTTAEIFTRLIELLPGESISTLSEAISAQERMVEFRRQQRAF</sequence>
<name>A0ABV3T6G2_9GAMM</name>
<dbReference type="PANTHER" id="PTHR30231:SF41">
    <property type="entry name" value="DNA POLYMERASE III SUBUNIT EPSILON"/>
    <property type="match status" value="1"/>
</dbReference>
<gene>
    <name evidence="6" type="ORF">V6X30_05180</name>
</gene>